<dbReference type="PANTHER" id="PTHR23525:SF1">
    <property type="entry name" value="NODULIN-LIKE DOMAIN-CONTAINING PROTEIN"/>
    <property type="match status" value="1"/>
</dbReference>
<feature type="region of interest" description="Disordered" evidence="2">
    <location>
        <begin position="13"/>
        <end position="49"/>
    </location>
</feature>
<feature type="transmembrane region" description="Helical" evidence="3">
    <location>
        <begin position="114"/>
        <end position="135"/>
    </location>
</feature>
<evidence type="ECO:0000256" key="3">
    <source>
        <dbReference type="SAM" id="Phobius"/>
    </source>
</evidence>
<accession>A0A9K3KDW5</accession>
<feature type="transmembrane region" description="Helical" evidence="3">
    <location>
        <begin position="362"/>
        <end position="386"/>
    </location>
</feature>
<feature type="transmembrane region" description="Helical" evidence="3">
    <location>
        <begin position="224"/>
        <end position="249"/>
    </location>
</feature>
<dbReference type="InterPro" id="IPR020846">
    <property type="entry name" value="MFS_dom"/>
</dbReference>
<keyword evidence="3" id="KW-0812">Transmembrane</keyword>
<dbReference type="Pfam" id="PF07690">
    <property type="entry name" value="MFS_1"/>
    <property type="match status" value="2"/>
</dbReference>
<keyword evidence="3" id="KW-1133">Transmembrane helix</keyword>
<feature type="domain" description="Major facilitator superfamily (MFS) profile" evidence="4">
    <location>
        <begin position="76"/>
        <end position="544"/>
    </location>
</feature>
<evidence type="ECO:0000259" key="4">
    <source>
        <dbReference type="PROSITE" id="PS50850"/>
    </source>
</evidence>
<reference evidence="5" key="2">
    <citation type="submission" date="2021-04" db="EMBL/GenBank/DDBJ databases">
        <authorList>
            <person name="Podell S."/>
        </authorList>
    </citation>
    <scope>NUCLEOTIDE SEQUENCE</scope>
    <source>
        <strain evidence="5">Hildebrandi</strain>
    </source>
</reference>
<protein>
    <submittedName>
        <fullName evidence="5">Major facilitator superfamily transporter</fullName>
    </submittedName>
</protein>
<feature type="transmembrane region" description="Helical" evidence="3">
    <location>
        <begin position="186"/>
        <end position="212"/>
    </location>
</feature>
<feature type="compositionally biased region" description="Polar residues" evidence="2">
    <location>
        <begin position="22"/>
        <end position="36"/>
    </location>
</feature>
<comment type="subcellular location">
    <subcellularLocation>
        <location evidence="1">Membrane</location>
        <topology evidence="1">Multi-pass membrane protein</topology>
    </subcellularLocation>
</comment>
<dbReference type="GO" id="GO:0022857">
    <property type="term" value="F:transmembrane transporter activity"/>
    <property type="evidence" value="ECO:0007669"/>
    <property type="project" value="InterPro"/>
</dbReference>
<evidence type="ECO:0000256" key="2">
    <source>
        <dbReference type="SAM" id="MobiDB-lite"/>
    </source>
</evidence>
<name>A0A9K3KDW5_9STRA</name>
<evidence type="ECO:0000313" key="6">
    <source>
        <dbReference type="Proteomes" id="UP000693970"/>
    </source>
</evidence>
<feature type="compositionally biased region" description="Acidic residues" evidence="2">
    <location>
        <begin position="288"/>
        <end position="301"/>
    </location>
</feature>
<proteinExistence type="predicted"/>
<feature type="transmembrane region" description="Helical" evidence="3">
    <location>
        <begin position="261"/>
        <end position="280"/>
    </location>
</feature>
<gene>
    <name evidence="5" type="ORF">IV203_007021</name>
</gene>
<dbReference type="OrthoDB" id="541403at2759"/>
<dbReference type="GO" id="GO:0016020">
    <property type="term" value="C:membrane"/>
    <property type="evidence" value="ECO:0007669"/>
    <property type="project" value="UniProtKB-SubCell"/>
</dbReference>
<reference evidence="5" key="1">
    <citation type="journal article" date="2021" name="Sci. Rep.">
        <title>Diploid genomic architecture of Nitzschia inconspicua, an elite biomass production diatom.</title>
        <authorList>
            <person name="Oliver A."/>
            <person name="Podell S."/>
            <person name="Pinowska A."/>
            <person name="Traller J.C."/>
            <person name="Smith S.R."/>
            <person name="McClure R."/>
            <person name="Beliaev A."/>
            <person name="Bohutskyi P."/>
            <person name="Hill E.A."/>
            <person name="Rabines A."/>
            <person name="Zheng H."/>
            <person name="Allen L.Z."/>
            <person name="Kuo A."/>
            <person name="Grigoriev I.V."/>
            <person name="Allen A.E."/>
            <person name="Hazlebeck D."/>
            <person name="Allen E.E."/>
        </authorList>
    </citation>
    <scope>NUCLEOTIDE SEQUENCE</scope>
    <source>
        <strain evidence="5">Hildebrandi</strain>
    </source>
</reference>
<organism evidence="5 6">
    <name type="scientific">Nitzschia inconspicua</name>
    <dbReference type="NCBI Taxonomy" id="303405"/>
    <lineage>
        <taxon>Eukaryota</taxon>
        <taxon>Sar</taxon>
        <taxon>Stramenopiles</taxon>
        <taxon>Ochrophyta</taxon>
        <taxon>Bacillariophyta</taxon>
        <taxon>Bacillariophyceae</taxon>
        <taxon>Bacillariophycidae</taxon>
        <taxon>Bacillariales</taxon>
        <taxon>Bacillariaceae</taxon>
        <taxon>Nitzschia</taxon>
    </lineage>
</organism>
<dbReference type="AlphaFoldDB" id="A0A9K3KDW5"/>
<feature type="transmembrane region" description="Helical" evidence="3">
    <location>
        <begin position="398"/>
        <end position="418"/>
    </location>
</feature>
<feature type="transmembrane region" description="Helical" evidence="3">
    <location>
        <begin position="519"/>
        <end position="543"/>
    </location>
</feature>
<keyword evidence="6" id="KW-1185">Reference proteome</keyword>
<dbReference type="PANTHER" id="PTHR23525">
    <property type="entry name" value="TRANSPORTER, PUTATIVE-RELATED"/>
    <property type="match status" value="1"/>
</dbReference>
<dbReference type="EMBL" id="JAGRRH010000025">
    <property type="protein sequence ID" value="KAG7341929.1"/>
    <property type="molecule type" value="Genomic_DNA"/>
</dbReference>
<keyword evidence="3" id="KW-0472">Membrane</keyword>
<feature type="transmembrane region" description="Helical" evidence="3">
    <location>
        <begin position="430"/>
        <end position="450"/>
    </location>
</feature>
<sequence length="602" mass="65515">MSSLSQDEVVARESLQEPLLNRSETSIHGNNNNNYESADEGTTPPATAIDKDVNLPSCCRFSSSSSTNTTIKINYNVFLNLLLAVMYGISNSIWNGTAYAAYLKKLGHGSNGPLGDIEAVSGLTSLLAALPMGYVADKIGRAKVIRAGGLAMLLTIVAQIGVLEWVGTDEDDNGHPQNETYNRKLALWMMGVIMAFWGIGDGVVNGPCNALFADSTPEGQRTKYFNYLFVCYTAASACGPLVSIVLFQTLGDVWDLYHLRIVMYVGLGLEIFNSLLMTLFDDRKALDESTENDDDDSDVSENESMATEGDNGECNNCPNLMTPDGNPQSGVVIPTPVPSQDLETSDATSTGSLSKRQKWIPYIVFFQGLIFAVGSGMTIKFFPLFFKDEVGMTPSQVQIIYCIVPLVMAVSSTLCTHLAGTGFGRVQAMLLYSVGGVALLYLMVFFKSYLDHHPFLLVPIYVLRTSLMNGSYPVQESILMDFVPKQERARWKSLDSVASFGWCGSAAFGGWLADKYDYTATFLITAILQTIGIAVWCLLWPLVPRTEGLHTIEQNEVEHDNDAANHEINANACLANGFSSTAAEEVAEMESLLGVTNDPNGE</sequence>
<dbReference type="InterPro" id="IPR011701">
    <property type="entry name" value="MFS"/>
</dbReference>
<evidence type="ECO:0000313" key="5">
    <source>
        <dbReference type="EMBL" id="KAG7341929.1"/>
    </source>
</evidence>
<feature type="region of interest" description="Disordered" evidence="2">
    <location>
        <begin position="288"/>
        <end position="349"/>
    </location>
</feature>
<comment type="caution">
    <text evidence="5">The sequence shown here is derived from an EMBL/GenBank/DDBJ whole genome shotgun (WGS) entry which is preliminary data.</text>
</comment>
<dbReference type="PROSITE" id="PS50850">
    <property type="entry name" value="MFS"/>
    <property type="match status" value="1"/>
</dbReference>
<dbReference type="Proteomes" id="UP000693970">
    <property type="component" value="Unassembled WGS sequence"/>
</dbReference>
<feature type="compositionally biased region" description="Polar residues" evidence="2">
    <location>
        <begin position="313"/>
        <end position="329"/>
    </location>
</feature>
<evidence type="ECO:0000256" key="1">
    <source>
        <dbReference type="ARBA" id="ARBA00004141"/>
    </source>
</evidence>
<feature type="transmembrane region" description="Helical" evidence="3">
    <location>
        <begin position="147"/>
        <end position="166"/>
    </location>
</feature>
<feature type="transmembrane region" description="Helical" evidence="3">
    <location>
        <begin position="73"/>
        <end position="94"/>
    </location>
</feature>